<dbReference type="RefSeq" id="WP_013402724.1">
    <property type="nucleotide sequence ID" value="NC_014652.1"/>
</dbReference>
<dbReference type="EMBL" id="CP002219">
    <property type="protein sequence ID" value="ADQ06524.1"/>
    <property type="molecule type" value="Genomic_DNA"/>
</dbReference>
<name>E4QE30_CALH1</name>
<reference key="1">
    <citation type="submission" date="2010-09" db="EMBL/GenBank/DDBJ databases">
        <title>Complete sequence of Caldicellulosiruptor hydrothermalis 108.</title>
        <authorList>
            <consortium name="US DOE Joint Genome Institute"/>
            <person name="Lucas S."/>
            <person name="Copeland A."/>
            <person name="Lapidus A."/>
            <person name="Cheng J.-F."/>
            <person name="Bruce D."/>
            <person name="Goodwin L."/>
            <person name="Pitluck S."/>
            <person name="Davenport K."/>
            <person name="Detter J.C."/>
            <person name="Han C."/>
            <person name="Tapia R."/>
            <person name="Land M."/>
            <person name="Hauser L."/>
            <person name="Chang Y.-J."/>
            <person name="Jeffries C."/>
            <person name="Kyrpides N."/>
            <person name="Ivanova N."/>
            <person name="Mikhailova N."/>
            <person name="Blumer-Schuette S.E."/>
            <person name="Kelly R.M."/>
            <person name="Woyke T."/>
        </authorList>
    </citation>
    <scope>NUCLEOTIDE SEQUENCE</scope>
    <source>
        <strain>108</strain>
    </source>
</reference>
<reference evidence="1 2" key="2">
    <citation type="journal article" date="2011" name="J. Bacteriol.">
        <title>Complete genome sequences for the anaerobic, extremely thermophilic plant biomass-degrading bacteria Caldicellulosiruptor hydrothermalis, Caldicellulosiruptor kristjanssonii, Caldicellulosiruptor kronotskyensis, Caldicellulosiruptor owensenis, and Caldicellulosiruptor lactoaceticus.</title>
        <authorList>
            <person name="Blumer-Schuette S.E."/>
            <person name="Ozdemir I."/>
            <person name="Mistry D."/>
            <person name="Lucas S."/>
            <person name="Lapidus A."/>
            <person name="Cheng J.F."/>
            <person name="Goodwin L.A."/>
            <person name="Pitluck S."/>
            <person name="Land M.L."/>
            <person name="Hauser L.J."/>
            <person name="Woyke T."/>
            <person name="Mikhailova N."/>
            <person name="Pati A."/>
            <person name="Kyrpides N.C."/>
            <person name="Ivanova N."/>
            <person name="Detter J.C."/>
            <person name="Walston-Davenport K."/>
            <person name="Han S."/>
            <person name="Adams M.W."/>
            <person name="Kelly R.M."/>
        </authorList>
    </citation>
    <scope>NUCLEOTIDE SEQUENCE [LARGE SCALE GENOMIC DNA]</scope>
    <source>
        <strain evidence="2">DSM 18901 / VKM B-2411 / 108</strain>
    </source>
</reference>
<evidence type="ECO:0000313" key="2">
    <source>
        <dbReference type="Proteomes" id="UP000006890"/>
    </source>
</evidence>
<keyword evidence="2" id="KW-1185">Reference proteome</keyword>
<organism evidence="1 2">
    <name type="scientific">Caldicellulosiruptor hydrothermalis (strain DSM 18901 / VKM B-2411 / 108)</name>
    <dbReference type="NCBI Taxonomy" id="632292"/>
    <lineage>
        <taxon>Bacteria</taxon>
        <taxon>Bacillati</taxon>
        <taxon>Bacillota</taxon>
        <taxon>Bacillota incertae sedis</taxon>
        <taxon>Caldicellulosiruptorales</taxon>
        <taxon>Caldicellulosiruptoraceae</taxon>
        <taxon>Caldicellulosiruptor</taxon>
    </lineage>
</organism>
<dbReference type="KEGG" id="chd:Calhy_0787"/>
<protein>
    <submittedName>
        <fullName evidence="1">Uncharacterized protein</fullName>
    </submittedName>
</protein>
<sequence>MLEAIKNIFVRVIQRRMAEEGKTAEEILNDYPKLTDEEKTEILSALQR</sequence>
<gene>
    <name evidence="1" type="ordered locus">Calhy_0787</name>
</gene>
<proteinExistence type="predicted"/>
<dbReference type="HOGENOM" id="CLU_3150561_0_0_9"/>
<accession>E4QE30</accession>
<dbReference type="Proteomes" id="UP000006890">
    <property type="component" value="Chromosome"/>
</dbReference>
<dbReference type="STRING" id="632292.Calhy_0787"/>
<dbReference type="AlphaFoldDB" id="E4QE30"/>
<evidence type="ECO:0000313" key="1">
    <source>
        <dbReference type="EMBL" id="ADQ06524.1"/>
    </source>
</evidence>